<comment type="caution">
    <text evidence="15">The sequence shown here is derived from an EMBL/GenBank/DDBJ whole genome shotgun (WGS) entry which is preliminary data.</text>
</comment>
<dbReference type="GO" id="GO:0042121">
    <property type="term" value="P:alginic acid biosynthetic process"/>
    <property type="evidence" value="ECO:0007669"/>
    <property type="project" value="UniProtKB-KW"/>
</dbReference>
<evidence type="ECO:0000313" key="15">
    <source>
        <dbReference type="EMBL" id="KAB7739670.1"/>
    </source>
</evidence>
<keyword evidence="16" id="KW-1185">Reference proteome</keyword>
<name>A0A6N6VG74_9HYPH</name>
<evidence type="ECO:0000256" key="14">
    <source>
        <dbReference type="SAM" id="Phobius"/>
    </source>
</evidence>
<dbReference type="GO" id="GO:0005886">
    <property type="term" value="C:plasma membrane"/>
    <property type="evidence" value="ECO:0007669"/>
    <property type="project" value="UniProtKB-SubCell"/>
</dbReference>
<evidence type="ECO:0000313" key="16">
    <source>
        <dbReference type="Proteomes" id="UP000468901"/>
    </source>
</evidence>
<dbReference type="Proteomes" id="UP000468901">
    <property type="component" value="Unassembled WGS sequence"/>
</dbReference>
<evidence type="ECO:0000256" key="4">
    <source>
        <dbReference type="ARBA" id="ARBA00016084"/>
    </source>
</evidence>
<comment type="similarity">
    <text evidence="3 13">Belongs to the membrane-bound acyltransferase family.</text>
</comment>
<feature type="transmembrane region" description="Helical" evidence="14">
    <location>
        <begin position="6"/>
        <end position="24"/>
    </location>
</feature>
<evidence type="ECO:0000256" key="9">
    <source>
        <dbReference type="ARBA" id="ARBA00022989"/>
    </source>
</evidence>
<keyword evidence="5 13" id="KW-1003">Cell membrane</keyword>
<organism evidence="15 16">
    <name type="scientific">Parvibaculum sedimenti</name>
    <dbReference type="NCBI Taxonomy" id="2608632"/>
    <lineage>
        <taxon>Bacteria</taxon>
        <taxon>Pseudomonadati</taxon>
        <taxon>Pseudomonadota</taxon>
        <taxon>Alphaproteobacteria</taxon>
        <taxon>Hyphomicrobiales</taxon>
        <taxon>Parvibaculaceae</taxon>
        <taxon>Parvibaculum</taxon>
    </lineage>
</organism>
<evidence type="ECO:0000256" key="6">
    <source>
        <dbReference type="ARBA" id="ARBA00022679"/>
    </source>
</evidence>
<proteinExistence type="inferred from homology"/>
<keyword evidence="8" id="KW-0016">Alginate biosynthesis</keyword>
<evidence type="ECO:0000256" key="8">
    <source>
        <dbReference type="ARBA" id="ARBA00022841"/>
    </source>
</evidence>
<feature type="transmembrane region" description="Helical" evidence="14">
    <location>
        <begin position="79"/>
        <end position="99"/>
    </location>
</feature>
<comment type="pathway">
    <text evidence="2">Glycan biosynthesis; alginate biosynthesis.</text>
</comment>
<dbReference type="InterPro" id="IPR051085">
    <property type="entry name" value="MB_O-acyltransferase"/>
</dbReference>
<keyword evidence="11 13" id="KW-0012">Acyltransferase</keyword>
<evidence type="ECO:0000256" key="5">
    <source>
        <dbReference type="ARBA" id="ARBA00022475"/>
    </source>
</evidence>
<keyword evidence="6 13" id="KW-0808">Transferase</keyword>
<dbReference type="RefSeq" id="WP_152216479.1">
    <property type="nucleotide sequence ID" value="NZ_WESC01000009.1"/>
</dbReference>
<feature type="transmembrane region" description="Helical" evidence="14">
    <location>
        <begin position="474"/>
        <end position="493"/>
    </location>
</feature>
<dbReference type="EMBL" id="WESC01000009">
    <property type="protein sequence ID" value="KAB7739670.1"/>
    <property type="molecule type" value="Genomic_DNA"/>
</dbReference>
<evidence type="ECO:0000256" key="7">
    <source>
        <dbReference type="ARBA" id="ARBA00022692"/>
    </source>
</evidence>
<comment type="subcellular location">
    <subcellularLocation>
        <location evidence="1">Cell membrane</location>
        <topology evidence="1">Multi-pass membrane protein</topology>
    </subcellularLocation>
</comment>
<feature type="transmembrane region" description="Helical" evidence="14">
    <location>
        <begin position="152"/>
        <end position="171"/>
    </location>
</feature>
<feature type="transmembrane region" description="Helical" evidence="14">
    <location>
        <begin position="364"/>
        <end position="385"/>
    </location>
</feature>
<feature type="transmembrane region" description="Helical" evidence="14">
    <location>
        <begin position="53"/>
        <end position="70"/>
    </location>
</feature>
<dbReference type="PIRSF" id="PIRSF500217">
    <property type="entry name" value="AlgI"/>
    <property type="match status" value="1"/>
</dbReference>
<dbReference type="PANTHER" id="PTHR13285">
    <property type="entry name" value="ACYLTRANSFERASE"/>
    <property type="match status" value="1"/>
</dbReference>
<evidence type="ECO:0000256" key="11">
    <source>
        <dbReference type="ARBA" id="ARBA00023315"/>
    </source>
</evidence>
<protein>
    <recommendedName>
        <fullName evidence="4">Probable alginate O-acetylase AlgI</fullName>
    </recommendedName>
    <alternativeName>
        <fullName evidence="12">Alginate biosynthesis protein AlgI</fullName>
    </alternativeName>
</protein>
<feature type="transmembrane region" description="Helical" evidence="14">
    <location>
        <begin position="119"/>
        <end position="140"/>
    </location>
</feature>
<evidence type="ECO:0000256" key="12">
    <source>
        <dbReference type="ARBA" id="ARBA00031030"/>
    </source>
</evidence>
<feature type="transmembrane region" description="Helical" evidence="14">
    <location>
        <begin position="191"/>
        <end position="210"/>
    </location>
</feature>
<dbReference type="InterPro" id="IPR024194">
    <property type="entry name" value="Ac/AlaTfrase_AlgI/DltB"/>
</dbReference>
<evidence type="ECO:0000256" key="3">
    <source>
        <dbReference type="ARBA" id="ARBA00010323"/>
    </source>
</evidence>
<keyword evidence="10 13" id="KW-0472">Membrane</keyword>
<evidence type="ECO:0000256" key="10">
    <source>
        <dbReference type="ARBA" id="ARBA00023136"/>
    </source>
</evidence>
<evidence type="ECO:0000256" key="13">
    <source>
        <dbReference type="PIRNR" id="PIRNR016636"/>
    </source>
</evidence>
<dbReference type="InterPro" id="IPR004299">
    <property type="entry name" value="MBOAT_fam"/>
</dbReference>
<dbReference type="PANTHER" id="PTHR13285:SF23">
    <property type="entry name" value="TEICHOIC ACID D-ALANYLTRANSFERASE"/>
    <property type="match status" value="1"/>
</dbReference>
<sequence length="503" mass="57168">MLFNSPIFLFGFFPATAILCFLIRAWMGREAALGFLVLASLFFYGWWNPIYLPLLIALAVFNFVLARFILAERVKPGRGWATALVAFGVTVDLGALAYFKYTDFLIRTANDVAGSDIPLQHIVLPLAISFFTFQKIAYLVDAGRGQVVKHSFLEYCFFVMFFPQLIAGPIVHHHEIFTQTKNARGFAFDRMNVAIGLTIFFIGLFKKVMLADNLAPLASSVFADAGAGHDITFLRAWEGMLAYTFQLYFDFSGYSDMAIGASRVFGIKLPLNFHSPYQATSIVDFWRRWHMTLSRFLRDYLYIALGGNRRGKARRYLNLFLTMAIGGLWHGAAWTFVFWGVMHGTMLIINHGWRAVWTTPINKWWSHGIARTITFLAVALAWVFFRAPSLDAALAIYKGLVAVTPSISAHDLGVDLLWAVFWMSVVWFWPNTQQWMAMVRPAFNYSRADRHKDPLLVPLDDNPRWRRAIFWRPAAPYAAVVGIGAAAAILSLQRVSEFLYFQF</sequence>
<dbReference type="AlphaFoldDB" id="A0A6N6VG74"/>
<feature type="transmembrane region" description="Helical" evidence="14">
    <location>
        <begin position="319"/>
        <end position="344"/>
    </location>
</feature>
<dbReference type="Pfam" id="PF03062">
    <property type="entry name" value="MBOAT"/>
    <property type="match status" value="1"/>
</dbReference>
<keyword evidence="7 14" id="KW-0812">Transmembrane</keyword>
<reference evidence="15 16" key="1">
    <citation type="submission" date="2019-09" db="EMBL/GenBank/DDBJ databases">
        <title>Parvibaculum sedimenti sp. nov., isolated from sediment.</title>
        <authorList>
            <person name="Wang Y."/>
        </authorList>
    </citation>
    <scope>NUCLEOTIDE SEQUENCE [LARGE SCALE GENOMIC DNA]</scope>
    <source>
        <strain evidence="15 16">HXT-9</strain>
    </source>
</reference>
<dbReference type="PIRSF" id="PIRSF016636">
    <property type="entry name" value="AlgI_DltB"/>
    <property type="match status" value="1"/>
</dbReference>
<evidence type="ECO:0000256" key="2">
    <source>
        <dbReference type="ARBA" id="ARBA00005182"/>
    </source>
</evidence>
<dbReference type="GO" id="GO:0016746">
    <property type="term" value="F:acyltransferase activity"/>
    <property type="evidence" value="ECO:0007669"/>
    <property type="project" value="UniProtKB-KW"/>
</dbReference>
<dbReference type="InterPro" id="IPR028362">
    <property type="entry name" value="AlgI"/>
</dbReference>
<gene>
    <name evidence="15" type="ORF">F2P47_11365</name>
</gene>
<accession>A0A6N6VG74</accession>
<keyword evidence="9 14" id="KW-1133">Transmembrane helix</keyword>
<evidence type="ECO:0000256" key="1">
    <source>
        <dbReference type="ARBA" id="ARBA00004651"/>
    </source>
</evidence>